<sequence length="104" mass="11403">MFFEAHSSEREVLSAAGKGAAIDLVSMDLQMPVCDGIEAMQQIRSVRERSNWGKTVLFVMTGEESPSDRMAAGAAGGDEFFVKPVVIKQLDRVLKQYFPAFEGS</sequence>
<dbReference type="Gene3D" id="3.40.50.2300">
    <property type="match status" value="1"/>
</dbReference>
<feature type="domain" description="Response regulatory" evidence="2">
    <location>
        <begin position="1"/>
        <end position="98"/>
    </location>
</feature>
<dbReference type="PANTHER" id="PTHR43228">
    <property type="entry name" value="TWO-COMPONENT RESPONSE REGULATOR"/>
    <property type="match status" value="1"/>
</dbReference>
<reference evidence="4" key="1">
    <citation type="journal article" date="2017" name="Nat. Microbiol.">
        <title>Global analysis of biosynthetic gene clusters reveals vast potential of secondary metabolite production in Penicillium species.</title>
        <authorList>
            <person name="Nielsen J.C."/>
            <person name="Grijseels S."/>
            <person name="Prigent S."/>
            <person name="Ji B."/>
            <person name="Dainat J."/>
            <person name="Nielsen K.F."/>
            <person name="Frisvad J.C."/>
            <person name="Workman M."/>
            <person name="Nielsen J."/>
        </authorList>
    </citation>
    <scope>NUCLEOTIDE SEQUENCE [LARGE SCALE GENOMIC DNA]</scope>
    <source>
        <strain evidence="4">IBT 11843</strain>
    </source>
</reference>
<protein>
    <recommendedName>
        <fullName evidence="2">Response regulatory domain-containing protein</fullName>
    </recommendedName>
</protein>
<keyword evidence="1" id="KW-0597">Phosphoprotein</keyword>
<dbReference type="AlphaFoldDB" id="A0A1V6PDF3"/>
<proteinExistence type="predicted"/>
<evidence type="ECO:0000259" key="2">
    <source>
        <dbReference type="PROSITE" id="PS50110"/>
    </source>
</evidence>
<dbReference type="STRING" id="69771.A0A1V6PDF3"/>
<name>A0A1V6PDF3_PENDC</name>
<feature type="modified residue" description="4-aspartylphosphate" evidence="1">
    <location>
        <position position="28"/>
    </location>
</feature>
<dbReference type="Pfam" id="PF00072">
    <property type="entry name" value="Response_reg"/>
    <property type="match status" value="1"/>
</dbReference>
<dbReference type="OrthoDB" id="21225at2759"/>
<gene>
    <name evidence="3" type="ORF">PENDEC_c008G00909</name>
</gene>
<accession>A0A1V6PDF3</accession>
<dbReference type="EMBL" id="MDYL01000008">
    <property type="protein sequence ID" value="OQD75041.1"/>
    <property type="molecule type" value="Genomic_DNA"/>
</dbReference>
<dbReference type="GO" id="GO:0000160">
    <property type="term" value="P:phosphorelay signal transduction system"/>
    <property type="evidence" value="ECO:0007669"/>
    <property type="project" value="InterPro"/>
</dbReference>
<dbReference type="Proteomes" id="UP000191522">
    <property type="component" value="Unassembled WGS sequence"/>
</dbReference>
<dbReference type="PROSITE" id="PS50110">
    <property type="entry name" value="RESPONSE_REGULATORY"/>
    <property type="match status" value="1"/>
</dbReference>
<dbReference type="SUPFAM" id="SSF52172">
    <property type="entry name" value="CheY-like"/>
    <property type="match status" value="1"/>
</dbReference>
<evidence type="ECO:0000313" key="4">
    <source>
        <dbReference type="Proteomes" id="UP000191522"/>
    </source>
</evidence>
<comment type="caution">
    <text evidence="3">The sequence shown here is derived from an EMBL/GenBank/DDBJ whole genome shotgun (WGS) entry which is preliminary data.</text>
</comment>
<dbReference type="InterPro" id="IPR052048">
    <property type="entry name" value="ST_Response_Regulator"/>
</dbReference>
<evidence type="ECO:0000256" key="1">
    <source>
        <dbReference type="PROSITE-ProRule" id="PRU00169"/>
    </source>
</evidence>
<dbReference type="InterPro" id="IPR001789">
    <property type="entry name" value="Sig_transdc_resp-reg_receiver"/>
</dbReference>
<evidence type="ECO:0000313" key="3">
    <source>
        <dbReference type="EMBL" id="OQD75041.1"/>
    </source>
</evidence>
<dbReference type="InterPro" id="IPR011006">
    <property type="entry name" value="CheY-like_superfamily"/>
</dbReference>
<keyword evidence="4" id="KW-1185">Reference proteome</keyword>
<organism evidence="3 4">
    <name type="scientific">Penicillium decumbens</name>
    <dbReference type="NCBI Taxonomy" id="69771"/>
    <lineage>
        <taxon>Eukaryota</taxon>
        <taxon>Fungi</taxon>
        <taxon>Dikarya</taxon>
        <taxon>Ascomycota</taxon>
        <taxon>Pezizomycotina</taxon>
        <taxon>Eurotiomycetes</taxon>
        <taxon>Eurotiomycetidae</taxon>
        <taxon>Eurotiales</taxon>
        <taxon>Aspergillaceae</taxon>
        <taxon>Penicillium</taxon>
    </lineage>
</organism>
<dbReference type="PANTHER" id="PTHR43228:SF1">
    <property type="entry name" value="TWO-COMPONENT RESPONSE REGULATOR ARR22"/>
    <property type="match status" value="1"/>
</dbReference>